<dbReference type="OrthoDB" id="2555219at2759"/>
<dbReference type="AlphaFoldDB" id="A0A4U7KL47"/>
<dbReference type="Proteomes" id="UP000306050">
    <property type="component" value="Chromosome SGRAM_8"/>
</dbReference>
<gene>
    <name evidence="2" type="ORF">EX895_006045</name>
</gene>
<feature type="compositionally biased region" description="Polar residues" evidence="1">
    <location>
        <begin position="32"/>
        <end position="43"/>
    </location>
</feature>
<protein>
    <submittedName>
        <fullName evidence="2">Uncharacterized protein</fullName>
    </submittedName>
</protein>
<dbReference type="EMBL" id="SRRM01000021">
    <property type="protein sequence ID" value="TKY84965.1"/>
    <property type="molecule type" value="Genomic_DNA"/>
</dbReference>
<keyword evidence="3" id="KW-1185">Reference proteome</keyword>
<feature type="region of interest" description="Disordered" evidence="1">
    <location>
        <begin position="1"/>
        <end position="48"/>
    </location>
</feature>
<proteinExistence type="predicted"/>
<dbReference type="GeneID" id="40728940"/>
<evidence type="ECO:0000256" key="1">
    <source>
        <dbReference type="SAM" id="MobiDB-lite"/>
    </source>
</evidence>
<comment type="caution">
    <text evidence="2">The sequence shown here is derived from an EMBL/GenBank/DDBJ whole genome shotgun (WGS) entry which is preliminary data.</text>
</comment>
<dbReference type="RefSeq" id="XP_029736950.1">
    <property type="nucleotide sequence ID" value="XM_029886637.1"/>
</dbReference>
<name>A0A4U7KL47_9BASI</name>
<organism evidence="2 3">
    <name type="scientific">Sporisorium graminicola</name>
    <dbReference type="NCBI Taxonomy" id="280036"/>
    <lineage>
        <taxon>Eukaryota</taxon>
        <taxon>Fungi</taxon>
        <taxon>Dikarya</taxon>
        <taxon>Basidiomycota</taxon>
        <taxon>Ustilaginomycotina</taxon>
        <taxon>Ustilaginomycetes</taxon>
        <taxon>Ustilaginales</taxon>
        <taxon>Ustilaginaceae</taxon>
        <taxon>Sporisorium</taxon>
    </lineage>
</organism>
<evidence type="ECO:0000313" key="3">
    <source>
        <dbReference type="Proteomes" id="UP000306050"/>
    </source>
</evidence>
<dbReference type="KEGG" id="sgra:EX895_006045"/>
<sequence>MPADRSTRRPFTAAPAPLPTQGHGGDLDASHANEQTNLESSIDPTEDQDFLPEPDLDAFVPIYTGRHVWSATRSDPLVPFEDLPLPKTDRAKLPPCTIRWQFTGKFFSNRDEGPALGSLRKQMCDYLHARSFPDANCMVKFPKGTGRNKMVDITVLQPHLAAASEAILVFRQAKLQRLFVGPALDFNYFVIEIQNLPYTAAWTGTARLIWAALHQYVQVHDIWVRQVSYAADGKAPQDENIYLALVSVPKDKDNRIDPIILAVIPGYIKIHDNEMPLAFAGRLDWCSTCRSRAEYYHTFETCLKRQCSKRKRSGHLSANSLHSPSTPIGKTDSVLIQEMRLVNPAQLPTQNPLSRLHHPFATRGHRAILGEDCGIIFRNTKWQVEDHNSGDYFTYAKIRIPDDEPAIGTNIPLLHVWSIDAPPA</sequence>
<evidence type="ECO:0000313" key="2">
    <source>
        <dbReference type="EMBL" id="TKY84965.1"/>
    </source>
</evidence>
<reference evidence="2 3" key="1">
    <citation type="submission" date="2019-05" db="EMBL/GenBank/DDBJ databases">
        <title>Sporisorium graminicola CBS 10092 draft sequencing and annotation.</title>
        <authorList>
            <person name="Solano-Gonzalez S."/>
            <person name="Caddick M.X."/>
            <person name="Darby A."/>
        </authorList>
    </citation>
    <scope>NUCLEOTIDE SEQUENCE [LARGE SCALE GENOMIC DNA]</scope>
    <source>
        <strain evidence="2 3">CBS 10092</strain>
    </source>
</reference>
<accession>A0A4U7KL47</accession>